<dbReference type="FunFam" id="1.20.930.40:FF:000001">
    <property type="entry name" value="N-acetylated-alpha-linked acidic dipeptidase 2"/>
    <property type="match status" value="1"/>
</dbReference>
<feature type="domain" description="Peptidase M28" evidence="20">
    <location>
        <begin position="371"/>
        <end position="591"/>
    </location>
</feature>
<keyword evidence="12" id="KW-0482">Metalloprotease</keyword>
<keyword evidence="21" id="KW-1185">Reference proteome</keyword>
<dbReference type="GO" id="GO:0004181">
    <property type="term" value="F:metallocarboxypeptidase activity"/>
    <property type="evidence" value="ECO:0007669"/>
    <property type="project" value="UniProtKB-EC"/>
</dbReference>
<evidence type="ECO:0000256" key="12">
    <source>
        <dbReference type="ARBA" id="ARBA00023049"/>
    </source>
</evidence>
<dbReference type="InterPro" id="IPR007484">
    <property type="entry name" value="Peptidase_M28"/>
</dbReference>
<dbReference type="Gene3D" id="3.50.30.30">
    <property type="match status" value="1"/>
</dbReference>
<evidence type="ECO:0000313" key="22">
    <source>
        <dbReference type="RefSeq" id="XP_055880855.1"/>
    </source>
</evidence>
<dbReference type="InterPro" id="IPR036757">
    <property type="entry name" value="TFR-like_dimer_dom_sf"/>
</dbReference>
<evidence type="ECO:0000256" key="16">
    <source>
        <dbReference type="ARBA" id="ARBA00066561"/>
    </source>
</evidence>
<dbReference type="FunFam" id="3.50.30.30:FF:000045">
    <property type="entry name" value="Predicted protein"/>
    <property type="match status" value="1"/>
</dbReference>
<evidence type="ECO:0000256" key="13">
    <source>
        <dbReference type="ARBA" id="ARBA00023136"/>
    </source>
</evidence>
<reference evidence="22" key="1">
    <citation type="submission" date="2025-08" db="UniProtKB">
        <authorList>
            <consortium name="RefSeq"/>
        </authorList>
    </citation>
    <scope>IDENTIFICATION</scope>
</reference>
<name>A0A9W3A0X3_BIOGL</name>
<evidence type="ECO:0000256" key="4">
    <source>
        <dbReference type="ARBA" id="ARBA00022645"/>
    </source>
</evidence>
<evidence type="ECO:0000256" key="6">
    <source>
        <dbReference type="ARBA" id="ARBA00022692"/>
    </source>
</evidence>
<keyword evidence="8" id="KW-0378">Hydrolase</keyword>
<dbReference type="Proteomes" id="UP001165740">
    <property type="component" value="Chromosome 3"/>
</dbReference>
<feature type="transmembrane region" description="Helical" evidence="17">
    <location>
        <begin position="28"/>
        <end position="50"/>
    </location>
</feature>
<dbReference type="OMA" id="RSIMFCN"/>
<dbReference type="EC" id="3.4.17.21" evidence="16"/>
<dbReference type="InterPro" id="IPR046450">
    <property type="entry name" value="PA_dom_sf"/>
</dbReference>
<evidence type="ECO:0000256" key="7">
    <source>
        <dbReference type="ARBA" id="ARBA00022723"/>
    </source>
</evidence>
<feature type="domain" description="PA" evidence="18">
    <location>
        <begin position="186"/>
        <end position="275"/>
    </location>
</feature>
<keyword evidence="14" id="KW-0325">Glycoprotein</keyword>
<dbReference type="GO" id="GO:0006508">
    <property type="term" value="P:proteolysis"/>
    <property type="evidence" value="ECO:0007669"/>
    <property type="project" value="UniProtKB-KW"/>
</dbReference>
<accession>A0A9W3A0X3</accession>
<feature type="domain" description="Transferrin receptor-like dimerisation" evidence="19">
    <location>
        <begin position="649"/>
        <end position="762"/>
    </location>
</feature>
<keyword evidence="7" id="KW-0479">Metal-binding</keyword>
<dbReference type="AlphaFoldDB" id="A0A9W3A0X3"/>
<comment type="catalytic activity">
    <reaction evidence="15">
        <text>Release of an unsubstituted, C-terminal glutamyl residue, typically from Ac-Asp-Glu or folylpoly-gamma-glutamates.</text>
        <dbReference type="EC" id="3.4.17.21"/>
    </reaction>
</comment>
<organism evidence="21 22">
    <name type="scientific">Biomphalaria glabrata</name>
    <name type="common">Bloodfluke planorb</name>
    <name type="synonym">Freshwater snail</name>
    <dbReference type="NCBI Taxonomy" id="6526"/>
    <lineage>
        <taxon>Eukaryota</taxon>
        <taxon>Metazoa</taxon>
        <taxon>Spiralia</taxon>
        <taxon>Lophotrochozoa</taxon>
        <taxon>Mollusca</taxon>
        <taxon>Gastropoda</taxon>
        <taxon>Heterobranchia</taxon>
        <taxon>Euthyneura</taxon>
        <taxon>Panpulmonata</taxon>
        <taxon>Hygrophila</taxon>
        <taxon>Lymnaeoidea</taxon>
        <taxon>Planorbidae</taxon>
        <taxon>Biomphalaria</taxon>
    </lineage>
</organism>
<evidence type="ECO:0000256" key="1">
    <source>
        <dbReference type="ARBA" id="ARBA00001947"/>
    </source>
</evidence>
<evidence type="ECO:0000259" key="19">
    <source>
        <dbReference type="Pfam" id="PF04253"/>
    </source>
</evidence>
<keyword evidence="4" id="KW-0121">Carboxypeptidase</keyword>
<evidence type="ECO:0000256" key="14">
    <source>
        <dbReference type="ARBA" id="ARBA00023180"/>
    </source>
</evidence>
<comment type="cofactor">
    <cofactor evidence="1">
        <name>Zn(2+)</name>
        <dbReference type="ChEBI" id="CHEBI:29105"/>
    </cofactor>
</comment>
<dbReference type="InterPro" id="IPR039373">
    <property type="entry name" value="Peptidase_M28B"/>
</dbReference>
<dbReference type="Pfam" id="PF02225">
    <property type="entry name" value="PA"/>
    <property type="match status" value="1"/>
</dbReference>
<keyword evidence="6 17" id="KW-0812">Transmembrane</keyword>
<evidence type="ECO:0000313" key="21">
    <source>
        <dbReference type="Proteomes" id="UP001165740"/>
    </source>
</evidence>
<dbReference type="PANTHER" id="PTHR10404">
    <property type="entry name" value="N-ACETYLATED-ALPHA-LINKED ACIDIC DIPEPTIDASE"/>
    <property type="match status" value="1"/>
</dbReference>
<keyword evidence="13 17" id="KW-0472">Membrane</keyword>
<protein>
    <recommendedName>
        <fullName evidence="16">glutamate carboxypeptidase II</fullName>
        <ecNumber evidence="16">3.4.17.21</ecNumber>
    </recommendedName>
</protein>
<keyword evidence="9" id="KW-0862">Zinc</keyword>
<dbReference type="RefSeq" id="XP_055880855.1">
    <property type="nucleotide sequence ID" value="XM_056024880.1"/>
</dbReference>
<evidence type="ECO:0000259" key="20">
    <source>
        <dbReference type="Pfam" id="PF04389"/>
    </source>
</evidence>
<dbReference type="Pfam" id="PF04253">
    <property type="entry name" value="TFR_dimer"/>
    <property type="match status" value="1"/>
</dbReference>
<comment type="subcellular location">
    <subcellularLocation>
        <location evidence="2">Membrane</location>
        <topology evidence="2">Single-pass type II membrane protein</topology>
    </subcellularLocation>
</comment>
<evidence type="ECO:0000256" key="3">
    <source>
        <dbReference type="ARBA" id="ARBA00005634"/>
    </source>
</evidence>
<keyword evidence="11 17" id="KW-1133">Transmembrane helix</keyword>
<comment type="similarity">
    <text evidence="3">Belongs to the peptidase M28 family. M28B subfamily.</text>
</comment>
<evidence type="ECO:0000256" key="11">
    <source>
        <dbReference type="ARBA" id="ARBA00022989"/>
    </source>
</evidence>
<dbReference type="GO" id="GO:0016020">
    <property type="term" value="C:membrane"/>
    <property type="evidence" value="ECO:0007669"/>
    <property type="project" value="UniProtKB-SubCell"/>
</dbReference>
<dbReference type="PANTHER" id="PTHR10404:SF77">
    <property type="entry name" value="GLUTAMATE CARBOXYPEPTIDASE 2 HOMOLOG"/>
    <property type="match status" value="1"/>
</dbReference>
<dbReference type="InterPro" id="IPR007365">
    <property type="entry name" value="TFR-like_dimer_dom"/>
</dbReference>
<evidence type="ECO:0000256" key="5">
    <source>
        <dbReference type="ARBA" id="ARBA00022670"/>
    </source>
</evidence>
<evidence type="ECO:0000256" key="9">
    <source>
        <dbReference type="ARBA" id="ARBA00022833"/>
    </source>
</evidence>
<dbReference type="SUPFAM" id="SSF47672">
    <property type="entry name" value="Transferrin receptor-like dimerisation domain"/>
    <property type="match status" value="1"/>
</dbReference>
<evidence type="ECO:0000259" key="18">
    <source>
        <dbReference type="Pfam" id="PF02225"/>
    </source>
</evidence>
<evidence type="ECO:0000256" key="8">
    <source>
        <dbReference type="ARBA" id="ARBA00022801"/>
    </source>
</evidence>
<evidence type="ECO:0000256" key="17">
    <source>
        <dbReference type="SAM" id="Phobius"/>
    </source>
</evidence>
<dbReference type="CDD" id="cd08022">
    <property type="entry name" value="M28_PSMA_like"/>
    <property type="match status" value="1"/>
</dbReference>
<dbReference type="Gene3D" id="3.40.630.10">
    <property type="entry name" value="Zn peptidases"/>
    <property type="match status" value="1"/>
</dbReference>
<gene>
    <name evidence="22" type="primary">LOC106079826</name>
</gene>
<dbReference type="GO" id="GO:0046872">
    <property type="term" value="F:metal ion binding"/>
    <property type="evidence" value="ECO:0007669"/>
    <property type="project" value="UniProtKB-KW"/>
</dbReference>
<dbReference type="OrthoDB" id="5841748at2759"/>
<dbReference type="SUPFAM" id="SSF53187">
    <property type="entry name" value="Zn-dependent exopeptidases"/>
    <property type="match status" value="1"/>
</dbReference>
<evidence type="ECO:0000256" key="10">
    <source>
        <dbReference type="ARBA" id="ARBA00022968"/>
    </source>
</evidence>
<dbReference type="SUPFAM" id="SSF52025">
    <property type="entry name" value="PA domain"/>
    <property type="match status" value="1"/>
</dbReference>
<keyword evidence="5" id="KW-0645">Protease</keyword>
<dbReference type="Gene3D" id="1.20.930.40">
    <property type="entry name" value="Transferrin receptor-like, dimerisation domain"/>
    <property type="match status" value="1"/>
</dbReference>
<dbReference type="CDD" id="cd02121">
    <property type="entry name" value="PA_GCPII_like"/>
    <property type="match status" value="1"/>
</dbReference>
<keyword evidence="10" id="KW-0735">Signal-anchor</keyword>
<proteinExistence type="inferred from homology"/>
<dbReference type="FunFam" id="3.40.630.10:FF:000009">
    <property type="entry name" value="N-acetylated-alpha-linked acidic dipeptidase 2"/>
    <property type="match status" value="1"/>
</dbReference>
<dbReference type="Pfam" id="PF04389">
    <property type="entry name" value="Peptidase_M28"/>
    <property type="match status" value="1"/>
</dbReference>
<dbReference type="GeneID" id="106079826"/>
<evidence type="ECO:0000256" key="2">
    <source>
        <dbReference type="ARBA" id="ARBA00004606"/>
    </source>
</evidence>
<evidence type="ECO:0000256" key="15">
    <source>
        <dbReference type="ARBA" id="ARBA00052003"/>
    </source>
</evidence>
<dbReference type="InterPro" id="IPR003137">
    <property type="entry name" value="PA_domain"/>
</dbReference>
<sequence length="773" mass="86679">MKDETMELESSSSSLVFSRKRSKGLKHWVTLFLVAGPSLAIGLLVGKFAIGDEKVVSTKYVAEEVTGFKEKVEDSSISQLIMDAIDPKRIGENVRLLSSKPHLAGHQYDFELVSLMQKHFQDHGLRVQTTPYDVLLSYPSETTRNSVRVLDEAGQLVYDSKTDEVDVSHIEGAVPGYNAFAPQGLVEGEIVYVGYGRHIEYDYLLSIGVNVTGKLVLVKYGKLFRGSKVAIAESYGAIGVIIYSDPIDHTGIKSGDTRVYPETWWLPSDGVQRGTLVSTIGDVLTPGYPSNNVAYRQLVTEAKPTLPKIPAHPISYGAAYNIFRYMAGSPAPRNWTGGLNITYRLGPGFTQQGYKVQLNVTNRYKRVKVENVFGIIQGDVETDRYVLFGNHRDAWLYGATDPVSGTAVLMEIARVMGDLVTSGRWKPRRSIMFCNWGAEEFGLVGSTEWVENYVATLRERVVGYINVDSAVSGNHTLKVASTPLFHNVIYQASLKVPNPNPLEVQAGRTTVYDTWLNVTPYSDDLFQRNPVPRISSLGSGSDYVALLQIAGITSVDLTYTYSTDIYNISYPPLYHTEYERFDSIQPHFDRDFQFHAALARVVSEMTRSLSDSLVLPFSVRNYADGLEKLRQNLHIDYGLQLKEKVATYDLLKDVVENFTRDALEFETQLLKVDTTNPYALRSLNDRIMLLERAFLSTEGLPRRPMKKHVLFAENSYDIYTGSSFPGLVDLLFKIEHNPERWEQVRRHFSAILFTIQSAGATLRDVTGFMSETL</sequence>